<dbReference type="InterPro" id="IPR003607">
    <property type="entry name" value="HD/PDEase_dom"/>
</dbReference>
<name>A0A537KUR3_9BACT</name>
<evidence type="ECO:0000259" key="1">
    <source>
        <dbReference type="PROSITE" id="PS51832"/>
    </source>
</evidence>
<dbReference type="PROSITE" id="PS51832">
    <property type="entry name" value="HD_GYP"/>
    <property type="match status" value="1"/>
</dbReference>
<protein>
    <submittedName>
        <fullName evidence="2">HD domain-containing protein</fullName>
    </submittedName>
</protein>
<dbReference type="SMART" id="SM00471">
    <property type="entry name" value="HDc"/>
    <property type="match status" value="1"/>
</dbReference>
<dbReference type="InterPro" id="IPR037522">
    <property type="entry name" value="HD_GYP_dom"/>
</dbReference>
<reference evidence="2 3" key="1">
    <citation type="journal article" date="2019" name="Nat. Microbiol.">
        <title>Mediterranean grassland soil C-N compound turnover is dependent on rainfall and depth, and is mediated by genomically divergent microorganisms.</title>
        <authorList>
            <person name="Diamond S."/>
            <person name="Andeer P.F."/>
            <person name="Li Z."/>
            <person name="Crits-Christoph A."/>
            <person name="Burstein D."/>
            <person name="Anantharaman K."/>
            <person name="Lane K.R."/>
            <person name="Thomas B.C."/>
            <person name="Pan C."/>
            <person name="Northen T.R."/>
            <person name="Banfield J.F."/>
        </authorList>
    </citation>
    <scope>NUCLEOTIDE SEQUENCE [LARGE SCALE GENOMIC DNA]</scope>
    <source>
        <strain evidence="2">NP_4</strain>
    </source>
</reference>
<evidence type="ECO:0000313" key="2">
    <source>
        <dbReference type="EMBL" id="TMI99489.1"/>
    </source>
</evidence>
<dbReference type="PANTHER" id="PTHR43155:SF2">
    <property type="entry name" value="CYCLIC DI-GMP PHOSPHODIESTERASE PA4108"/>
    <property type="match status" value="1"/>
</dbReference>
<dbReference type="PANTHER" id="PTHR43155">
    <property type="entry name" value="CYCLIC DI-GMP PHOSPHODIESTERASE PA4108-RELATED"/>
    <property type="match status" value="1"/>
</dbReference>
<dbReference type="Proteomes" id="UP000319353">
    <property type="component" value="Unassembled WGS sequence"/>
</dbReference>
<proteinExistence type="predicted"/>
<dbReference type="CDD" id="cd00077">
    <property type="entry name" value="HDc"/>
    <property type="match status" value="1"/>
</dbReference>
<comment type="caution">
    <text evidence="2">The sequence shown here is derived from an EMBL/GenBank/DDBJ whole genome shotgun (WGS) entry which is preliminary data.</text>
</comment>
<dbReference type="SUPFAM" id="SSF109604">
    <property type="entry name" value="HD-domain/PDEase-like"/>
    <property type="match status" value="1"/>
</dbReference>
<sequence length="469" mass="50539">MNPTRQPTVTATLLRYLATASKHQVMYPAEHPIVKRAMDDLVQVVDLLLRDRDIVTFQIYSDTFFLENQMLPEESLRNAALLASCLERSVGMFALQRGITAAEVHAFVGVVTATVATVRAAGGAEAMLRASGVRHITVGPPRDAPPADMPVEVEPVSAYDSGHTVAQDLQAQAARRQSLDINKARVFLSAAIEVVLDNRWALLGLMTGKNYDESSSYHAVNVAILALLVGTRLGLERQALMALGMSALLHDIGKVRVPRDLLNRATALSPQDQEVLDRHPAHGGDILRDLEGLGRVAAVCALEHHAGNDGSGYPRLPAKTRPHLFSRIVAVADAYDTVTSARRGTQRKLRPDLAMRWIAVGLGSSYDPVVGKVFLRMMGAYPVGSLVELEDKHLALVVRPSESRVERPVVQVIRDGRLAETIDLNADTATAIAIAVGLDPDEANVDVEALMAAAATTDGVNLAPKPASR</sequence>
<dbReference type="Gene3D" id="1.10.3210.10">
    <property type="entry name" value="Hypothetical protein af1432"/>
    <property type="match status" value="1"/>
</dbReference>
<organism evidence="2 3">
    <name type="scientific">Candidatus Segetimicrobium genomatis</name>
    <dbReference type="NCBI Taxonomy" id="2569760"/>
    <lineage>
        <taxon>Bacteria</taxon>
        <taxon>Bacillati</taxon>
        <taxon>Candidatus Sysuimicrobiota</taxon>
        <taxon>Candidatus Sysuimicrobiia</taxon>
        <taxon>Candidatus Sysuimicrobiales</taxon>
        <taxon>Candidatus Segetimicrobiaceae</taxon>
        <taxon>Candidatus Segetimicrobium</taxon>
    </lineage>
</organism>
<feature type="domain" description="HD-GYP" evidence="1">
    <location>
        <begin position="193"/>
        <end position="390"/>
    </location>
</feature>
<dbReference type="AlphaFoldDB" id="A0A537KUR3"/>
<gene>
    <name evidence="2" type="ORF">E6H01_10835</name>
</gene>
<accession>A0A537KUR3</accession>
<evidence type="ECO:0000313" key="3">
    <source>
        <dbReference type="Proteomes" id="UP000319353"/>
    </source>
</evidence>
<dbReference type="Pfam" id="PF13487">
    <property type="entry name" value="HD_5"/>
    <property type="match status" value="1"/>
</dbReference>
<dbReference type="EMBL" id="VBAL01000133">
    <property type="protein sequence ID" value="TMI99489.1"/>
    <property type="molecule type" value="Genomic_DNA"/>
</dbReference>